<protein>
    <recommendedName>
        <fullName evidence="3">Antitoxin SocA-like Panacea domain-containing protein</fullName>
    </recommendedName>
</protein>
<evidence type="ECO:0000313" key="2">
    <source>
        <dbReference type="Proteomes" id="UP000419017"/>
    </source>
</evidence>
<dbReference type="Proteomes" id="UP000419017">
    <property type="component" value="Unassembled WGS sequence"/>
</dbReference>
<dbReference type="AlphaFoldDB" id="A0A6I8M9I4"/>
<evidence type="ECO:0008006" key="3">
    <source>
        <dbReference type="Google" id="ProtNLM"/>
    </source>
</evidence>
<organism evidence="1 2">
    <name type="scientific">Oceanivirga miroungae</name>
    <dbReference type="NCBI Taxonomy" id="1130046"/>
    <lineage>
        <taxon>Bacteria</taxon>
        <taxon>Fusobacteriati</taxon>
        <taxon>Fusobacteriota</taxon>
        <taxon>Fusobacteriia</taxon>
        <taxon>Fusobacteriales</taxon>
        <taxon>Leptotrichiaceae</taxon>
        <taxon>Oceanivirga</taxon>
    </lineage>
</organism>
<dbReference type="RefSeq" id="WP_156683002.1">
    <property type="nucleotide sequence ID" value="NZ_CABWIB010000001.1"/>
</dbReference>
<dbReference type="EMBL" id="CABWIB010000001">
    <property type="protein sequence ID" value="VWL84955.1"/>
    <property type="molecule type" value="Genomic_DNA"/>
</dbReference>
<reference evidence="1 2" key="1">
    <citation type="submission" date="2019-10" db="EMBL/GenBank/DDBJ databases">
        <authorList>
            <person name="Blom J."/>
        </authorList>
    </citation>
    <scope>NUCLEOTIDE SEQUENCE [LARGE SCALE GENOMIC DNA]</scope>
    <source>
        <strain evidence="1 2">ES3154-GLU</strain>
    </source>
</reference>
<gene>
    <name evidence="1" type="ORF">OMES3154_00227</name>
</gene>
<sequence>MLNSSNRHLEILSWLNTKKDITQYTHLQLEKFLYFYEMFNMVDNKTYNIKGLKAYENGPVYSNVYGDYVYNREELFNRIRSINSDSNLDSNDNLVKSRFLIETLNDNDLSYLTHQLDMWKCKEKEIKMGVKQIPIYERDITINDKKMLEQIKSGCMDVSNYEVINILDKRFLIDKNIFSNFKREHYQTLEKLSNVEDLDNPVYIDMSEEGVLLVD</sequence>
<name>A0A6I8M9I4_9FUSO</name>
<keyword evidence="2" id="KW-1185">Reference proteome</keyword>
<proteinExistence type="predicted"/>
<evidence type="ECO:0000313" key="1">
    <source>
        <dbReference type="EMBL" id="VWL84955.1"/>
    </source>
</evidence>
<accession>A0A6I8M9I4</accession>